<dbReference type="InterPro" id="IPR005821">
    <property type="entry name" value="Ion_trans_dom"/>
</dbReference>
<evidence type="ECO:0000256" key="7">
    <source>
        <dbReference type="ARBA" id="ARBA00022837"/>
    </source>
</evidence>
<evidence type="ECO:0000256" key="9">
    <source>
        <dbReference type="ARBA" id="ARBA00023065"/>
    </source>
</evidence>
<feature type="transmembrane region" description="Helical" evidence="14">
    <location>
        <begin position="434"/>
        <end position="452"/>
    </location>
</feature>
<dbReference type="AlphaFoldDB" id="A0A0G4GKU5"/>
<dbReference type="InterPro" id="IPR002110">
    <property type="entry name" value="Ankyrin_rpt"/>
</dbReference>
<feature type="transmembrane region" description="Helical" evidence="14">
    <location>
        <begin position="503"/>
        <end position="522"/>
    </location>
</feature>
<keyword evidence="8 14" id="KW-1133">Transmembrane helix</keyword>
<dbReference type="InParanoid" id="A0A0G4GKU5"/>
<keyword evidence="7" id="KW-0106">Calcium</keyword>
<evidence type="ECO:0000256" key="8">
    <source>
        <dbReference type="ARBA" id="ARBA00022989"/>
    </source>
</evidence>
<dbReference type="Pfam" id="PF00520">
    <property type="entry name" value="Ion_trans"/>
    <property type="match status" value="1"/>
</dbReference>
<dbReference type="PRINTS" id="PR01097">
    <property type="entry name" value="TRNSRECEPTRP"/>
</dbReference>
<evidence type="ECO:0000256" key="11">
    <source>
        <dbReference type="ARBA" id="ARBA00023303"/>
    </source>
</evidence>
<dbReference type="EMBL" id="CDMY01000700">
    <property type="protein sequence ID" value="CEM30645.1"/>
    <property type="molecule type" value="Genomic_DNA"/>
</dbReference>
<keyword evidence="12" id="KW-0040">ANK repeat</keyword>
<dbReference type="Pfam" id="PF12796">
    <property type="entry name" value="Ank_2"/>
    <property type="match status" value="1"/>
</dbReference>
<dbReference type="SUPFAM" id="SSF81324">
    <property type="entry name" value="Voltage-gated potassium channels"/>
    <property type="match status" value="1"/>
</dbReference>
<dbReference type="PROSITE" id="PS50088">
    <property type="entry name" value="ANK_REPEAT"/>
    <property type="match status" value="1"/>
</dbReference>
<evidence type="ECO:0000256" key="3">
    <source>
        <dbReference type="ARBA" id="ARBA00022475"/>
    </source>
</evidence>
<sequence length="905" mass="100870">MLGFLEGQRTPRLQGQEGSSGRDGHSRPSGVEEVCYIQLPRVDEGDAAAQQAIHHTQTGHPKMSASASSDQVPLLQDDEPGLMEPQLPDVTDDITKAPRRIEQVPLVGAPAADDWEPTEALTDSIKEAILRSDAEGLRQALAGLSPEQAEKALTTGEWDPWGSAIHCAADWCKDVAVFEVLLDNRHHLLNLKDRDGRTPLHMAAAAYQGSVDVVKKFIEWGGKELLEARTKDGQTPLHHAAIWSSGLSAAGERARAHVVKWMLTANPHLVKIKDNDGATPLDYALLMNPKLVTPMIVAAGDVAMSVKVERVNAWALKEVVPSTKGFLKDHSELPGLDSLRLCAFFRKQIKLRPIDSLTDDFAKIANWQEAHTAILCSNTSEDSLAGEERDWFALLEAAEPLSVVTQANCTSLVTKHWKQDYENWRIKLSPRDVFISRVLSMLLMVAFVLLHIESIKGDSGMMMALVWPSVWLWGTVLTGTGFILLEIFQFIRLKAVYWADSWNYVDFASGVSIIAFIAVHFAGWSSEAEVGSGVVIVLLFALRLLQTASLHPAVGPLILAVVRMFSDISMFLCLYVYILLVFAVVFTLLSSDEDHQYFGSFAKAMLTLYLMTPTHTKRERQSSCAVGWLHGISFYGGLGDFNEALSNAIESHDTLGTVLLFTYVILSSIILLNLLIAIMASTYAAIEQTQTAQYQLLRIRVLNEYLNMPVHERLPPPFNLIAVVVSEPLRHLANLISGRQSALCRIAFWSMKALYCAIDALLWAVAFTPIAIYRQLEELQQAIRDAIQRRQYRTKDNTGQEVQKTVQIWDAFKILDVILVMPLWLLYRYVTAKEFFEDTEEGKAIKRRRALHGLDGYKDSIEKWMEAADHHDTTSPDIMAALTHFEAYVKDEIHSSQSEMLSGDG</sequence>
<proteinExistence type="predicted"/>
<evidence type="ECO:0000256" key="2">
    <source>
        <dbReference type="ARBA" id="ARBA00022448"/>
    </source>
</evidence>
<dbReference type="Proteomes" id="UP000041254">
    <property type="component" value="Unassembled WGS sequence"/>
</dbReference>
<evidence type="ECO:0000256" key="6">
    <source>
        <dbReference type="ARBA" id="ARBA00022737"/>
    </source>
</evidence>
<dbReference type="Gene3D" id="1.10.287.70">
    <property type="match status" value="1"/>
</dbReference>
<keyword evidence="6" id="KW-0677">Repeat</keyword>
<dbReference type="PANTHER" id="PTHR10582">
    <property type="entry name" value="TRANSIENT RECEPTOR POTENTIAL ION CHANNEL PROTEIN"/>
    <property type="match status" value="1"/>
</dbReference>
<feature type="transmembrane region" description="Helical" evidence="14">
    <location>
        <begin position="753"/>
        <end position="773"/>
    </location>
</feature>
<feature type="region of interest" description="Disordered" evidence="13">
    <location>
        <begin position="1"/>
        <end position="69"/>
    </location>
</feature>
<reference evidence="16 17" key="1">
    <citation type="submission" date="2014-11" db="EMBL/GenBank/DDBJ databases">
        <authorList>
            <person name="Zhu J."/>
            <person name="Qi W."/>
            <person name="Song R."/>
        </authorList>
    </citation>
    <scope>NUCLEOTIDE SEQUENCE [LARGE SCALE GENOMIC DNA]</scope>
</reference>
<feature type="repeat" description="ANK" evidence="12">
    <location>
        <begin position="195"/>
        <end position="221"/>
    </location>
</feature>
<evidence type="ECO:0000256" key="10">
    <source>
        <dbReference type="ARBA" id="ARBA00023136"/>
    </source>
</evidence>
<name>A0A0G4GKU5_VITBC</name>
<keyword evidence="11" id="KW-0407">Ion channel</keyword>
<evidence type="ECO:0000256" key="5">
    <source>
        <dbReference type="ARBA" id="ARBA00022692"/>
    </source>
</evidence>
<evidence type="ECO:0000259" key="15">
    <source>
        <dbReference type="Pfam" id="PF00520"/>
    </source>
</evidence>
<dbReference type="STRING" id="1169540.A0A0G4GKU5"/>
<keyword evidence="17" id="KW-1185">Reference proteome</keyword>
<feature type="transmembrane region" description="Helical" evidence="14">
    <location>
        <begin position="534"/>
        <end position="561"/>
    </location>
</feature>
<dbReference type="OrthoDB" id="432407at2759"/>
<evidence type="ECO:0000256" key="1">
    <source>
        <dbReference type="ARBA" id="ARBA00004651"/>
    </source>
</evidence>
<organism evidence="16 17">
    <name type="scientific">Vitrella brassicaformis (strain CCMP3155)</name>
    <dbReference type="NCBI Taxonomy" id="1169540"/>
    <lineage>
        <taxon>Eukaryota</taxon>
        <taxon>Sar</taxon>
        <taxon>Alveolata</taxon>
        <taxon>Colpodellida</taxon>
        <taxon>Vitrellaceae</taxon>
        <taxon>Vitrella</taxon>
    </lineage>
</organism>
<feature type="transmembrane region" description="Helical" evidence="14">
    <location>
        <begin position="472"/>
        <end position="491"/>
    </location>
</feature>
<keyword evidence="4" id="KW-0109">Calcium transport</keyword>
<dbReference type="InterPro" id="IPR024862">
    <property type="entry name" value="TRPV"/>
</dbReference>
<keyword evidence="10 14" id="KW-0472">Membrane</keyword>
<keyword evidence="2" id="KW-0813">Transport</keyword>
<dbReference type="GO" id="GO:0005886">
    <property type="term" value="C:plasma membrane"/>
    <property type="evidence" value="ECO:0007669"/>
    <property type="project" value="UniProtKB-SubCell"/>
</dbReference>
<evidence type="ECO:0000256" key="14">
    <source>
        <dbReference type="SAM" id="Phobius"/>
    </source>
</evidence>
<accession>A0A0G4GKU5</accession>
<dbReference type="Gene3D" id="1.25.40.20">
    <property type="entry name" value="Ankyrin repeat-containing domain"/>
    <property type="match status" value="1"/>
</dbReference>
<feature type="compositionally biased region" description="Polar residues" evidence="13">
    <location>
        <begin position="53"/>
        <end position="69"/>
    </location>
</feature>
<dbReference type="GO" id="GO:0098703">
    <property type="term" value="P:calcium ion import across plasma membrane"/>
    <property type="evidence" value="ECO:0007669"/>
    <property type="project" value="TreeGrafter"/>
</dbReference>
<feature type="domain" description="Ion transport" evidence="15">
    <location>
        <begin position="441"/>
        <end position="690"/>
    </location>
</feature>
<feature type="transmembrane region" description="Helical" evidence="14">
    <location>
        <begin position="568"/>
        <end position="589"/>
    </location>
</feature>
<dbReference type="InterPro" id="IPR002153">
    <property type="entry name" value="TRPC_channel"/>
</dbReference>
<evidence type="ECO:0000313" key="16">
    <source>
        <dbReference type="EMBL" id="CEM30645.1"/>
    </source>
</evidence>
<keyword evidence="9" id="KW-0406">Ion transport</keyword>
<dbReference type="PhylomeDB" id="A0A0G4GKU5"/>
<dbReference type="PANTHER" id="PTHR10582:SF2">
    <property type="entry name" value="INACTIVE"/>
    <property type="match status" value="1"/>
</dbReference>
<dbReference type="VEuPathDB" id="CryptoDB:Vbra_18165"/>
<gene>
    <name evidence="16" type="ORF">Vbra_18165</name>
</gene>
<dbReference type="GO" id="GO:0005262">
    <property type="term" value="F:calcium channel activity"/>
    <property type="evidence" value="ECO:0007669"/>
    <property type="project" value="InterPro"/>
</dbReference>
<protein>
    <recommendedName>
        <fullName evidence="15">Ion transport domain-containing protein</fullName>
    </recommendedName>
</protein>
<keyword evidence="3" id="KW-1003">Cell membrane</keyword>
<evidence type="ECO:0000256" key="4">
    <source>
        <dbReference type="ARBA" id="ARBA00022568"/>
    </source>
</evidence>
<evidence type="ECO:0000256" key="13">
    <source>
        <dbReference type="SAM" id="MobiDB-lite"/>
    </source>
</evidence>
<evidence type="ECO:0000313" key="17">
    <source>
        <dbReference type="Proteomes" id="UP000041254"/>
    </source>
</evidence>
<comment type="subcellular location">
    <subcellularLocation>
        <location evidence="1">Cell membrane</location>
        <topology evidence="1">Multi-pass membrane protein</topology>
    </subcellularLocation>
</comment>
<keyword evidence="5 14" id="KW-0812">Transmembrane</keyword>
<dbReference type="InterPro" id="IPR036770">
    <property type="entry name" value="Ankyrin_rpt-contain_sf"/>
</dbReference>
<feature type="transmembrane region" description="Helical" evidence="14">
    <location>
        <begin position="661"/>
        <end position="686"/>
    </location>
</feature>
<dbReference type="SUPFAM" id="SSF48403">
    <property type="entry name" value="Ankyrin repeat"/>
    <property type="match status" value="1"/>
</dbReference>
<evidence type="ECO:0000256" key="12">
    <source>
        <dbReference type="PROSITE-ProRule" id="PRU00023"/>
    </source>
</evidence>
<dbReference type="SMART" id="SM00248">
    <property type="entry name" value="ANK"/>
    <property type="match status" value="3"/>
</dbReference>